<reference evidence="2 3" key="1">
    <citation type="journal article" date="2018" name="New Phytol.">
        <title>Phylogenomics of Endogonaceae and evolution of mycorrhizas within Mucoromycota.</title>
        <authorList>
            <person name="Chang Y."/>
            <person name="Desiro A."/>
            <person name="Na H."/>
            <person name="Sandor L."/>
            <person name="Lipzen A."/>
            <person name="Clum A."/>
            <person name="Barry K."/>
            <person name="Grigoriev I.V."/>
            <person name="Martin F.M."/>
            <person name="Stajich J.E."/>
            <person name="Smith M.E."/>
            <person name="Bonito G."/>
            <person name="Spatafora J.W."/>
        </authorList>
    </citation>
    <scope>NUCLEOTIDE SEQUENCE [LARGE SCALE GENOMIC DNA]</scope>
    <source>
        <strain evidence="2 3">AD002</strain>
    </source>
</reference>
<protein>
    <submittedName>
        <fullName evidence="2">Uncharacterized protein</fullName>
    </submittedName>
</protein>
<accession>A0A433QFP2</accession>
<dbReference type="EMBL" id="RBNJ01006378">
    <property type="protein sequence ID" value="RUS28617.1"/>
    <property type="molecule type" value="Genomic_DNA"/>
</dbReference>
<evidence type="ECO:0000256" key="1">
    <source>
        <dbReference type="SAM" id="MobiDB-lite"/>
    </source>
</evidence>
<evidence type="ECO:0000313" key="3">
    <source>
        <dbReference type="Proteomes" id="UP000274822"/>
    </source>
</evidence>
<comment type="caution">
    <text evidence="2">The sequence shown here is derived from an EMBL/GenBank/DDBJ whole genome shotgun (WGS) entry which is preliminary data.</text>
</comment>
<feature type="region of interest" description="Disordered" evidence="1">
    <location>
        <begin position="104"/>
        <end position="129"/>
    </location>
</feature>
<proteinExistence type="predicted"/>
<gene>
    <name evidence="2" type="ORF">BC938DRAFT_481668</name>
</gene>
<keyword evidence="3" id="KW-1185">Reference proteome</keyword>
<name>A0A433QFP2_9FUNG</name>
<dbReference type="Proteomes" id="UP000274822">
    <property type="component" value="Unassembled WGS sequence"/>
</dbReference>
<sequence length="129" mass="14392">MAGGMYISQSAFCGYLLNLPQHLSPQTMTGKAVVRSCRDLFDANMKLREKTSLNSVIKDAHITTDLLAEISPRHCADEGFSRYSETSWICVYHSKVSVGINSARHEKAKETSFGKGRDREARDSKKASY</sequence>
<evidence type="ECO:0000313" key="2">
    <source>
        <dbReference type="EMBL" id="RUS28617.1"/>
    </source>
</evidence>
<organism evidence="2 3">
    <name type="scientific">Jimgerdemannia flammicorona</name>
    <dbReference type="NCBI Taxonomy" id="994334"/>
    <lineage>
        <taxon>Eukaryota</taxon>
        <taxon>Fungi</taxon>
        <taxon>Fungi incertae sedis</taxon>
        <taxon>Mucoromycota</taxon>
        <taxon>Mucoromycotina</taxon>
        <taxon>Endogonomycetes</taxon>
        <taxon>Endogonales</taxon>
        <taxon>Endogonaceae</taxon>
        <taxon>Jimgerdemannia</taxon>
    </lineage>
</organism>
<dbReference type="AlphaFoldDB" id="A0A433QFP2"/>